<name>A0AAV7U4K6_PLEWA</name>
<proteinExistence type="predicted"/>
<feature type="region of interest" description="Disordered" evidence="1">
    <location>
        <begin position="188"/>
        <end position="222"/>
    </location>
</feature>
<feature type="compositionally biased region" description="Basic and acidic residues" evidence="1">
    <location>
        <begin position="110"/>
        <end position="121"/>
    </location>
</feature>
<evidence type="ECO:0000313" key="2">
    <source>
        <dbReference type="EMBL" id="KAJ1183601.1"/>
    </source>
</evidence>
<evidence type="ECO:0000256" key="1">
    <source>
        <dbReference type="SAM" id="MobiDB-lite"/>
    </source>
</evidence>
<feature type="compositionally biased region" description="Basic and acidic residues" evidence="1">
    <location>
        <begin position="194"/>
        <end position="222"/>
    </location>
</feature>
<dbReference type="Proteomes" id="UP001066276">
    <property type="component" value="Chromosome 3_1"/>
</dbReference>
<feature type="region of interest" description="Disordered" evidence="1">
    <location>
        <begin position="104"/>
        <end position="125"/>
    </location>
</feature>
<gene>
    <name evidence="2" type="ORF">NDU88_000418</name>
</gene>
<evidence type="ECO:0000313" key="3">
    <source>
        <dbReference type="Proteomes" id="UP001066276"/>
    </source>
</evidence>
<protein>
    <submittedName>
        <fullName evidence="2">Uncharacterized protein</fullName>
    </submittedName>
</protein>
<comment type="caution">
    <text evidence="2">The sequence shown here is derived from an EMBL/GenBank/DDBJ whole genome shotgun (WGS) entry which is preliminary data.</text>
</comment>
<reference evidence="2" key="1">
    <citation type="journal article" date="2022" name="bioRxiv">
        <title>Sequencing and chromosome-scale assembly of the giantPleurodeles waltlgenome.</title>
        <authorList>
            <person name="Brown T."/>
            <person name="Elewa A."/>
            <person name="Iarovenko S."/>
            <person name="Subramanian E."/>
            <person name="Araus A.J."/>
            <person name="Petzold A."/>
            <person name="Susuki M."/>
            <person name="Suzuki K.-i.T."/>
            <person name="Hayashi T."/>
            <person name="Toyoda A."/>
            <person name="Oliveira C."/>
            <person name="Osipova E."/>
            <person name="Leigh N.D."/>
            <person name="Simon A."/>
            <person name="Yun M.H."/>
        </authorList>
    </citation>
    <scope>NUCLEOTIDE SEQUENCE</scope>
    <source>
        <strain evidence="2">20211129_DDA</strain>
        <tissue evidence="2">Liver</tissue>
    </source>
</reference>
<accession>A0AAV7U4K6</accession>
<keyword evidence="3" id="KW-1185">Reference proteome</keyword>
<sequence length="238" mass="27408">MPVYQAGCPAQNASVGRTTAVSVLQRIKPEGVIVLPNARKYYEAPQAQKDVCDPCPWQARSGTFTQLNLPLPGPDKSVSFARAGSEDFLTHELPATRKRHAWSRKRHTCSRKDMPDPERDTPVPGKTCLIQKETRLIQKETRLIQKETRLVQKETRLVQKETRLVQKETRLVQKETHLVQKETCLIQKGNMPGPERRHTCTRKDMPGPGRDKRDPERRHAWSRKETYLIQKETCLIQK</sequence>
<dbReference type="EMBL" id="JANPWB010000005">
    <property type="protein sequence ID" value="KAJ1183601.1"/>
    <property type="molecule type" value="Genomic_DNA"/>
</dbReference>
<dbReference type="AlphaFoldDB" id="A0AAV7U4K6"/>
<organism evidence="2 3">
    <name type="scientific">Pleurodeles waltl</name>
    <name type="common">Iberian ribbed newt</name>
    <dbReference type="NCBI Taxonomy" id="8319"/>
    <lineage>
        <taxon>Eukaryota</taxon>
        <taxon>Metazoa</taxon>
        <taxon>Chordata</taxon>
        <taxon>Craniata</taxon>
        <taxon>Vertebrata</taxon>
        <taxon>Euteleostomi</taxon>
        <taxon>Amphibia</taxon>
        <taxon>Batrachia</taxon>
        <taxon>Caudata</taxon>
        <taxon>Salamandroidea</taxon>
        <taxon>Salamandridae</taxon>
        <taxon>Pleurodelinae</taxon>
        <taxon>Pleurodeles</taxon>
    </lineage>
</organism>